<dbReference type="SMART" id="SM01117">
    <property type="entry name" value="Cyt-b5"/>
    <property type="match status" value="1"/>
</dbReference>
<evidence type="ECO:0000313" key="7">
    <source>
        <dbReference type="RefSeq" id="XP_042561803.1"/>
    </source>
</evidence>
<sequence>MLTYLIVLVLACLSALIVPYEWAAIYGDSVWGFLSLGASYAPVQMIRKSELSKYNGEVNSPGLYVAILGQVFDVNKGQKHYGPGGGYHFFSGKDASRAFVTGDFTEAGLTDDVSDISPPQIVALFDWLAFYQKDYILVGKVEGHFYGTDGEPTEALRQAEAALEEGLQLKAQAQAHSQQYPACNTEWSSSGGRVWCSQKSGGVKRDWVGIPRKLFSPGSSRSRCVCVQLDDSNRLNKPNLQEYHGCPAEAESCFVREH</sequence>
<dbReference type="GO" id="GO:0012505">
    <property type="term" value="C:endomembrane system"/>
    <property type="evidence" value="ECO:0007669"/>
    <property type="project" value="TreeGrafter"/>
</dbReference>
<dbReference type="GO" id="GO:0016020">
    <property type="term" value="C:membrane"/>
    <property type="evidence" value="ECO:0007669"/>
    <property type="project" value="TreeGrafter"/>
</dbReference>
<dbReference type="InterPro" id="IPR001199">
    <property type="entry name" value="Cyt_B5-like_heme/steroid-bd"/>
</dbReference>
<name>A0A8M1KHK5_CLUHA</name>
<feature type="domain" description="Cytochrome b5 heme-binding" evidence="5">
    <location>
        <begin position="46"/>
        <end position="142"/>
    </location>
</feature>
<gene>
    <name evidence="7" type="primary">LOC122130986</name>
</gene>
<evidence type="ECO:0000259" key="5">
    <source>
        <dbReference type="SMART" id="SM01117"/>
    </source>
</evidence>
<protein>
    <recommendedName>
        <fullName evidence="2">Neuferricin</fullName>
    </recommendedName>
    <alternativeName>
        <fullName evidence="3">Cytochrome b5 domain-containing protein 2</fullName>
    </alternativeName>
</protein>
<dbReference type="PANTHER" id="PTHR10281:SF4">
    <property type="entry name" value="NEUFERRICIN"/>
    <property type="match status" value="1"/>
</dbReference>
<dbReference type="Proteomes" id="UP000515152">
    <property type="component" value="Unplaced"/>
</dbReference>
<keyword evidence="4" id="KW-0732">Signal</keyword>
<evidence type="ECO:0000256" key="1">
    <source>
        <dbReference type="ARBA" id="ARBA00037690"/>
    </source>
</evidence>
<evidence type="ECO:0000256" key="4">
    <source>
        <dbReference type="SAM" id="SignalP"/>
    </source>
</evidence>
<evidence type="ECO:0000313" key="6">
    <source>
        <dbReference type="Proteomes" id="UP000515152"/>
    </source>
</evidence>
<keyword evidence="6" id="KW-1185">Reference proteome</keyword>
<evidence type="ECO:0000256" key="3">
    <source>
        <dbReference type="ARBA" id="ARBA00042241"/>
    </source>
</evidence>
<dbReference type="InterPro" id="IPR050577">
    <property type="entry name" value="MAPR/NEUFC/NENF-like"/>
</dbReference>
<evidence type="ECO:0000256" key="2">
    <source>
        <dbReference type="ARBA" id="ARBA00039568"/>
    </source>
</evidence>
<reference evidence="7" key="1">
    <citation type="submission" date="2025-08" db="UniProtKB">
        <authorList>
            <consortium name="RefSeq"/>
        </authorList>
    </citation>
    <scope>IDENTIFICATION</scope>
</reference>
<dbReference type="GeneID" id="122130986"/>
<feature type="signal peptide" evidence="4">
    <location>
        <begin position="1"/>
        <end position="23"/>
    </location>
</feature>
<dbReference type="KEGG" id="char:122130986"/>
<proteinExistence type="predicted"/>
<comment type="function">
    <text evidence="1">Heme-binding protein which promotes neuronal but not astrocyte differentiation.</text>
</comment>
<dbReference type="Pfam" id="PF00173">
    <property type="entry name" value="Cyt-b5"/>
    <property type="match status" value="1"/>
</dbReference>
<dbReference type="RefSeq" id="XP_042561803.1">
    <property type="nucleotide sequence ID" value="XM_042705869.1"/>
</dbReference>
<feature type="chain" id="PRO_5035454847" description="Neuferricin" evidence="4">
    <location>
        <begin position="24"/>
        <end position="258"/>
    </location>
</feature>
<dbReference type="PANTHER" id="PTHR10281">
    <property type="entry name" value="MEMBRANE-ASSOCIATED PROGESTERONE RECEPTOR COMPONENT-RELATED"/>
    <property type="match status" value="1"/>
</dbReference>
<dbReference type="OrthoDB" id="10257697at2759"/>
<accession>A0A8M1KHK5</accession>
<dbReference type="AlphaFoldDB" id="A0A8M1KHK5"/>
<organism evidence="6 7">
    <name type="scientific">Clupea harengus</name>
    <name type="common">Atlantic herring</name>
    <dbReference type="NCBI Taxonomy" id="7950"/>
    <lineage>
        <taxon>Eukaryota</taxon>
        <taxon>Metazoa</taxon>
        <taxon>Chordata</taxon>
        <taxon>Craniata</taxon>
        <taxon>Vertebrata</taxon>
        <taxon>Euteleostomi</taxon>
        <taxon>Actinopterygii</taxon>
        <taxon>Neopterygii</taxon>
        <taxon>Teleostei</taxon>
        <taxon>Clupei</taxon>
        <taxon>Clupeiformes</taxon>
        <taxon>Clupeoidei</taxon>
        <taxon>Clupeidae</taxon>
        <taxon>Clupea</taxon>
    </lineage>
</organism>